<reference evidence="2" key="1">
    <citation type="submission" date="2019-02" db="EMBL/GenBank/DDBJ databases">
        <authorList>
            <person name="Gruber-Vodicka R. H."/>
            <person name="Seah K. B. B."/>
        </authorList>
    </citation>
    <scope>NUCLEOTIDE SEQUENCE</scope>
    <source>
        <strain evidence="2">BECK_BY7</strain>
    </source>
</reference>
<sequence>MNYEKSEAIDRLYNLKKGVDDLLDKIDHFNKDYHFDKDYFKKKLSAMKQDLMNILFLCSMDQDSHSPHSDTNEKENINEESENEESENEELGNRGFEAP</sequence>
<feature type="compositionally biased region" description="Acidic residues" evidence="1">
    <location>
        <begin position="78"/>
        <end position="90"/>
    </location>
</feature>
<gene>
    <name evidence="2" type="ORF">BECKLFY1418C_GA0070996_10265</name>
</gene>
<evidence type="ECO:0000256" key="1">
    <source>
        <dbReference type="SAM" id="MobiDB-lite"/>
    </source>
</evidence>
<dbReference type="AlphaFoldDB" id="A0A450WIE5"/>
<evidence type="ECO:0000313" key="2">
    <source>
        <dbReference type="EMBL" id="VFK16804.1"/>
    </source>
</evidence>
<dbReference type="EMBL" id="CAADFN010000026">
    <property type="protein sequence ID" value="VFK16804.1"/>
    <property type="molecule type" value="Genomic_DNA"/>
</dbReference>
<proteinExistence type="predicted"/>
<name>A0A450WIE5_9GAMM</name>
<organism evidence="2">
    <name type="scientific">Candidatus Kentrum sp. LFY</name>
    <dbReference type="NCBI Taxonomy" id="2126342"/>
    <lineage>
        <taxon>Bacteria</taxon>
        <taxon>Pseudomonadati</taxon>
        <taxon>Pseudomonadota</taxon>
        <taxon>Gammaproteobacteria</taxon>
        <taxon>Candidatus Kentrum</taxon>
    </lineage>
</organism>
<feature type="region of interest" description="Disordered" evidence="1">
    <location>
        <begin position="62"/>
        <end position="99"/>
    </location>
</feature>
<protein>
    <submittedName>
        <fullName evidence="2">Uncharacterized protein</fullName>
    </submittedName>
</protein>
<feature type="compositionally biased region" description="Basic and acidic residues" evidence="1">
    <location>
        <begin position="62"/>
        <end position="77"/>
    </location>
</feature>
<accession>A0A450WIE5</accession>